<comment type="caution">
    <text evidence="1">The sequence shown here is derived from an EMBL/GenBank/DDBJ whole genome shotgun (WGS) entry which is preliminary data.</text>
</comment>
<name>A0AAU9P2X3_9ASTR</name>
<gene>
    <name evidence="1" type="ORF">LVIROSA_LOCUS30278</name>
</gene>
<evidence type="ECO:0000313" key="1">
    <source>
        <dbReference type="EMBL" id="CAH1444451.1"/>
    </source>
</evidence>
<dbReference type="Proteomes" id="UP001157418">
    <property type="component" value="Unassembled WGS sequence"/>
</dbReference>
<evidence type="ECO:0000313" key="2">
    <source>
        <dbReference type="Proteomes" id="UP001157418"/>
    </source>
</evidence>
<proteinExistence type="predicted"/>
<dbReference type="PANTHER" id="PTHR11439:SF513">
    <property type="entry name" value="RNA-DIRECTED DNA POLYMERASE"/>
    <property type="match status" value="1"/>
</dbReference>
<dbReference type="PANTHER" id="PTHR11439">
    <property type="entry name" value="GAG-POL-RELATED RETROTRANSPOSON"/>
    <property type="match status" value="1"/>
</dbReference>
<keyword evidence="2" id="KW-1185">Reference proteome</keyword>
<dbReference type="AlphaFoldDB" id="A0AAU9P2X3"/>
<sequence>MGVCPSSFPIEQNIKINQDENQPKVDTNQYQRIIGKLLYLQATRPDIAYSVNILCQFVADPRQHHFDALLRFLRYLKTTLDKRILLSRLGGNDLVAYSDL</sequence>
<organism evidence="1 2">
    <name type="scientific">Lactuca virosa</name>
    <dbReference type="NCBI Taxonomy" id="75947"/>
    <lineage>
        <taxon>Eukaryota</taxon>
        <taxon>Viridiplantae</taxon>
        <taxon>Streptophyta</taxon>
        <taxon>Embryophyta</taxon>
        <taxon>Tracheophyta</taxon>
        <taxon>Spermatophyta</taxon>
        <taxon>Magnoliopsida</taxon>
        <taxon>eudicotyledons</taxon>
        <taxon>Gunneridae</taxon>
        <taxon>Pentapetalae</taxon>
        <taxon>asterids</taxon>
        <taxon>campanulids</taxon>
        <taxon>Asterales</taxon>
        <taxon>Asteraceae</taxon>
        <taxon>Cichorioideae</taxon>
        <taxon>Cichorieae</taxon>
        <taxon>Lactucinae</taxon>
        <taxon>Lactuca</taxon>
    </lineage>
</organism>
<reference evidence="1 2" key="1">
    <citation type="submission" date="2022-01" db="EMBL/GenBank/DDBJ databases">
        <authorList>
            <person name="Xiong W."/>
            <person name="Schranz E."/>
        </authorList>
    </citation>
    <scope>NUCLEOTIDE SEQUENCE [LARGE SCALE GENOMIC DNA]</scope>
</reference>
<dbReference type="EMBL" id="CAKMRJ010005523">
    <property type="protein sequence ID" value="CAH1444451.1"/>
    <property type="molecule type" value="Genomic_DNA"/>
</dbReference>
<protein>
    <recommendedName>
        <fullName evidence="3">Mitochondrial protein</fullName>
    </recommendedName>
</protein>
<accession>A0AAU9P2X3</accession>
<evidence type="ECO:0008006" key="3">
    <source>
        <dbReference type="Google" id="ProtNLM"/>
    </source>
</evidence>